<feature type="region of interest" description="Disordered" evidence="2">
    <location>
        <begin position="1"/>
        <end position="115"/>
    </location>
</feature>
<feature type="compositionally biased region" description="Basic and acidic residues" evidence="2">
    <location>
        <begin position="28"/>
        <end position="39"/>
    </location>
</feature>
<sequence>MKRKKKEQKREKEKHQDGPGGGKKKKERQKEAPVNEERKKQGHLAPASVLTPNTLVPYPFTRKESKDPSRGGLWPKFDNIEHKVASGYGRGQFSPRPTQSPTRERGKDGMEPNLKENLKYPRKVALTAIQYSAPDRAVFFSFYNHPQRLWVDFDFLDDFMEFLRQLGDAFTFVLGSVRSVDNCSTNDAVINIILDKLQRSTLVMRGSMLHMRCAANVLNMIVQDGLNVIGLCIEKVVYKNLIFKAIPEKLLVNYHLQTYYALFTQSKRWKPVIKFLPLARVPRKNEQSRLGVANTSVIIIKNTNHLKSKVTVSGCVYKKAKVRRLDGDCGSALAGSPRPSPGGINSRSPRNSPLMSLQLALSNLQTKAEAKISKAQKLISEKDAELQAAEGSLSGLEEVQIQYFGEGEIVEVSGSFNESVRSG</sequence>
<keyword evidence="4" id="KW-1185">Reference proteome</keyword>
<dbReference type="PANTHER" id="PTHR47434:SF2">
    <property type="entry name" value="PROTEIN PTST HOMOLOG 3, CHLOROPLASTIC"/>
    <property type="match status" value="1"/>
</dbReference>
<accession>A0A7N2L2S5</accession>
<dbReference type="AlphaFoldDB" id="A0A7N2L2S5"/>
<reference evidence="3 4" key="1">
    <citation type="journal article" date="2016" name="G3 (Bethesda)">
        <title>First Draft Assembly and Annotation of the Genome of a California Endemic Oak Quercus lobata Nee (Fagaceae).</title>
        <authorList>
            <person name="Sork V.L."/>
            <person name="Fitz-Gibbon S.T."/>
            <person name="Puiu D."/>
            <person name="Crepeau M."/>
            <person name="Gugger P.F."/>
            <person name="Sherman R."/>
            <person name="Stevens K."/>
            <person name="Langley C.H."/>
            <person name="Pellegrini M."/>
            <person name="Salzberg S.L."/>
        </authorList>
    </citation>
    <scope>NUCLEOTIDE SEQUENCE [LARGE SCALE GENOMIC DNA]</scope>
    <source>
        <strain evidence="3 4">cv. SW786</strain>
    </source>
</reference>
<evidence type="ECO:0000313" key="3">
    <source>
        <dbReference type="EnsemblPlants" id="QL03p002349:mrna"/>
    </source>
</evidence>
<dbReference type="EnsemblPlants" id="QL03p002349:mrna">
    <property type="protein sequence ID" value="QL03p002349:mrna"/>
    <property type="gene ID" value="QL03p002349"/>
</dbReference>
<dbReference type="Proteomes" id="UP000594261">
    <property type="component" value="Chromosome 3"/>
</dbReference>
<dbReference type="EMBL" id="LRBV02000003">
    <property type="status" value="NOT_ANNOTATED_CDS"/>
    <property type="molecule type" value="Genomic_DNA"/>
</dbReference>
<feature type="region of interest" description="Disordered" evidence="2">
    <location>
        <begin position="331"/>
        <end position="350"/>
    </location>
</feature>
<evidence type="ECO:0000256" key="2">
    <source>
        <dbReference type="SAM" id="MobiDB-lite"/>
    </source>
</evidence>
<name>A0A7N2L2S5_QUELO</name>
<proteinExistence type="predicted"/>
<dbReference type="InParanoid" id="A0A7N2L2S5"/>
<evidence type="ECO:0000313" key="4">
    <source>
        <dbReference type="Proteomes" id="UP000594261"/>
    </source>
</evidence>
<dbReference type="PANTHER" id="PTHR47434">
    <property type="entry name" value="PROTEIN PTST HOMOLOG 3, CHLOROPLASTIC"/>
    <property type="match status" value="1"/>
</dbReference>
<feature type="coiled-coil region" evidence="1">
    <location>
        <begin position="361"/>
        <end position="399"/>
    </location>
</feature>
<feature type="compositionally biased region" description="Basic and acidic residues" evidence="2">
    <location>
        <begin position="102"/>
        <end position="115"/>
    </location>
</feature>
<protein>
    <submittedName>
        <fullName evidence="3">Uncharacterized protein</fullName>
    </submittedName>
</protein>
<organism evidence="3 4">
    <name type="scientific">Quercus lobata</name>
    <name type="common">Valley oak</name>
    <dbReference type="NCBI Taxonomy" id="97700"/>
    <lineage>
        <taxon>Eukaryota</taxon>
        <taxon>Viridiplantae</taxon>
        <taxon>Streptophyta</taxon>
        <taxon>Embryophyta</taxon>
        <taxon>Tracheophyta</taxon>
        <taxon>Spermatophyta</taxon>
        <taxon>Magnoliopsida</taxon>
        <taxon>eudicotyledons</taxon>
        <taxon>Gunneridae</taxon>
        <taxon>Pentapetalae</taxon>
        <taxon>rosids</taxon>
        <taxon>fabids</taxon>
        <taxon>Fagales</taxon>
        <taxon>Fagaceae</taxon>
        <taxon>Quercus</taxon>
    </lineage>
</organism>
<keyword evidence="1" id="KW-0175">Coiled coil</keyword>
<dbReference type="Gramene" id="QL03p002349:mrna">
    <property type="protein sequence ID" value="QL03p002349:mrna"/>
    <property type="gene ID" value="QL03p002349"/>
</dbReference>
<reference evidence="3" key="2">
    <citation type="submission" date="2021-01" db="UniProtKB">
        <authorList>
            <consortium name="EnsemblPlants"/>
        </authorList>
    </citation>
    <scope>IDENTIFICATION</scope>
</reference>
<feature type="compositionally biased region" description="Basic and acidic residues" evidence="2">
    <location>
        <begin position="8"/>
        <end position="17"/>
    </location>
</feature>
<evidence type="ECO:0000256" key="1">
    <source>
        <dbReference type="SAM" id="Coils"/>
    </source>
</evidence>